<keyword evidence="4" id="KW-1185">Reference proteome</keyword>
<evidence type="ECO:0000313" key="4">
    <source>
        <dbReference type="Proteomes" id="UP001160142"/>
    </source>
</evidence>
<dbReference type="Pfam" id="PF07811">
    <property type="entry name" value="TadE"/>
    <property type="match status" value="1"/>
</dbReference>
<evidence type="ECO:0000313" key="3">
    <source>
        <dbReference type="EMBL" id="MDH6182295.1"/>
    </source>
</evidence>
<sequence>MKQPGSARKNQGDSESGAAAVEFALVLPVLLIVLLGIIEFGAAYNAQLLLTNAAREAARSYSITADETAAVAAASTATEVIGLPLTASDIDFAVTPNGVCSSPAMLTVTVTVQKPLLTGFFGATLPLSGKATRQCGG</sequence>
<keyword evidence="1" id="KW-1133">Transmembrane helix</keyword>
<keyword evidence="1" id="KW-0812">Transmembrane</keyword>
<organism evidence="3 4">
    <name type="scientific">Antiquaquibacter oligotrophicus</name>
    <dbReference type="NCBI Taxonomy" id="2880260"/>
    <lineage>
        <taxon>Bacteria</taxon>
        <taxon>Bacillati</taxon>
        <taxon>Actinomycetota</taxon>
        <taxon>Actinomycetes</taxon>
        <taxon>Micrococcales</taxon>
        <taxon>Microbacteriaceae</taxon>
        <taxon>Antiquaquibacter</taxon>
    </lineage>
</organism>
<gene>
    <name evidence="3" type="ORF">M2152_002477</name>
</gene>
<keyword evidence="1" id="KW-0472">Membrane</keyword>
<dbReference type="Proteomes" id="UP001160142">
    <property type="component" value="Unassembled WGS sequence"/>
</dbReference>
<evidence type="ECO:0000259" key="2">
    <source>
        <dbReference type="Pfam" id="PF07811"/>
    </source>
</evidence>
<dbReference type="EMBL" id="JARXVQ010000001">
    <property type="protein sequence ID" value="MDH6182295.1"/>
    <property type="molecule type" value="Genomic_DNA"/>
</dbReference>
<feature type="transmembrane region" description="Helical" evidence="1">
    <location>
        <begin position="21"/>
        <end position="44"/>
    </location>
</feature>
<dbReference type="RefSeq" id="WP_322134578.1">
    <property type="nucleotide sequence ID" value="NZ_CP085036.1"/>
</dbReference>
<dbReference type="InterPro" id="IPR012495">
    <property type="entry name" value="TadE-like_dom"/>
</dbReference>
<accession>A0ABT6KQN4</accession>
<evidence type="ECO:0000256" key="1">
    <source>
        <dbReference type="SAM" id="Phobius"/>
    </source>
</evidence>
<feature type="domain" description="TadE-like" evidence="2">
    <location>
        <begin position="17"/>
        <end position="59"/>
    </location>
</feature>
<comment type="caution">
    <text evidence="3">The sequence shown here is derived from an EMBL/GenBank/DDBJ whole genome shotgun (WGS) entry which is preliminary data.</text>
</comment>
<protein>
    <submittedName>
        <fullName evidence="3">Flp pilus assembly protein TadG</fullName>
    </submittedName>
</protein>
<proteinExistence type="predicted"/>
<name>A0ABT6KQN4_9MICO</name>
<reference evidence="3 4" key="1">
    <citation type="submission" date="2023-04" db="EMBL/GenBank/DDBJ databases">
        <title>Genome Encyclopedia of Bacteria and Archaea VI: Functional Genomics of Type Strains.</title>
        <authorList>
            <person name="Whitman W."/>
        </authorList>
    </citation>
    <scope>NUCLEOTIDE SEQUENCE [LARGE SCALE GENOMIC DNA]</scope>
    <source>
        <strain evidence="3 4">SG_E_30_P1</strain>
    </source>
</reference>